<name>I3C2I2_9FLAO</name>
<accession>I3C2I2</accession>
<dbReference type="STRING" id="926559.JoomaDRAFT_0794"/>
<protein>
    <recommendedName>
        <fullName evidence="4">3D domain-containing protein</fullName>
    </recommendedName>
</protein>
<feature type="chain" id="PRO_5003668242" description="3D domain-containing protein" evidence="1">
    <location>
        <begin position="20"/>
        <end position="139"/>
    </location>
</feature>
<evidence type="ECO:0008006" key="4">
    <source>
        <dbReference type="Google" id="ProtNLM"/>
    </source>
</evidence>
<dbReference type="eggNOG" id="COG3584">
    <property type="taxonomic scope" value="Bacteria"/>
</dbReference>
<dbReference type="RefSeq" id="WP_008610873.1">
    <property type="nucleotide sequence ID" value="NZ_JH651379.1"/>
</dbReference>
<keyword evidence="3" id="KW-1185">Reference proteome</keyword>
<dbReference type="Proteomes" id="UP000004690">
    <property type="component" value="Unassembled WGS sequence"/>
</dbReference>
<evidence type="ECO:0000256" key="1">
    <source>
        <dbReference type="SAM" id="SignalP"/>
    </source>
</evidence>
<dbReference type="CDD" id="cd22784">
    <property type="entry name" value="DPBB_MltA_YuiC-like"/>
    <property type="match status" value="1"/>
</dbReference>
<evidence type="ECO:0000313" key="2">
    <source>
        <dbReference type="EMBL" id="EIJ37825.1"/>
    </source>
</evidence>
<feature type="signal peptide" evidence="1">
    <location>
        <begin position="1"/>
        <end position="19"/>
    </location>
</feature>
<dbReference type="AlphaFoldDB" id="I3C2I2"/>
<evidence type="ECO:0000313" key="3">
    <source>
        <dbReference type="Proteomes" id="UP000004690"/>
    </source>
</evidence>
<dbReference type="OrthoDB" id="5624888at2"/>
<gene>
    <name evidence="2" type="ORF">JoomaDRAFT_0794</name>
</gene>
<dbReference type="EMBL" id="JH651379">
    <property type="protein sequence ID" value="EIJ37825.1"/>
    <property type="molecule type" value="Genomic_DNA"/>
</dbReference>
<proteinExistence type="predicted"/>
<sequence length="139" mass="15888">MKHPSILLFFLVSSFIIKAQELNSIEDNFLWSPLYVKASAYNSLKTQTVGNPAISAWGDTLQSGMKAIAISRDLLKLGITHNTPIKIEGYEGIYFVKDKMNARYRKKIDIYMGIELQKARDFGNKNLKIWYGIPQKNEN</sequence>
<reference evidence="2 3" key="1">
    <citation type="submission" date="2012-02" db="EMBL/GenBank/DDBJ databases">
        <title>Improved High-Quality Draft genome of Joostella marina DSM 19592.</title>
        <authorList>
            <consortium name="US DOE Joint Genome Institute (JGI-PGF)"/>
            <person name="Lucas S."/>
            <person name="Copeland A."/>
            <person name="Lapidus A."/>
            <person name="Bruce D."/>
            <person name="Goodwin L."/>
            <person name="Pitluck S."/>
            <person name="Peters L."/>
            <person name="Chertkov O."/>
            <person name="Ovchinnikova G."/>
            <person name="Kyrpides N."/>
            <person name="Mavromatis K."/>
            <person name="Detter J.C."/>
            <person name="Han C."/>
            <person name="Land M."/>
            <person name="Hauser L."/>
            <person name="Markowitz V."/>
            <person name="Cheng J.-F."/>
            <person name="Hugenholtz P."/>
            <person name="Woyke T."/>
            <person name="Wu D."/>
            <person name="Tindall B."/>
            <person name="Brambilla E."/>
            <person name="Klenk H.-P."/>
            <person name="Eisen J.A."/>
        </authorList>
    </citation>
    <scope>NUCLEOTIDE SEQUENCE [LARGE SCALE GENOMIC DNA]</scope>
    <source>
        <strain evidence="2 3">DSM 19592</strain>
    </source>
</reference>
<organism evidence="2 3">
    <name type="scientific">Galbibacter orientalis DSM 19592</name>
    <dbReference type="NCBI Taxonomy" id="926559"/>
    <lineage>
        <taxon>Bacteria</taxon>
        <taxon>Pseudomonadati</taxon>
        <taxon>Bacteroidota</taxon>
        <taxon>Flavobacteriia</taxon>
        <taxon>Flavobacteriales</taxon>
        <taxon>Flavobacteriaceae</taxon>
        <taxon>Galbibacter</taxon>
    </lineage>
</organism>
<keyword evidence="1" id="KW-0732">Signal</keyword>
<dbReference type="HOGENOM" id="CLU_149286_0_0_10"/>